<dbReference type="PANTHER" id="PTHR42951:SF17">
    <property type="entry name" value="METALLO-BETA-LACTAMASE DOMAIN-CONTAINING PROTEIN"/>
    <property type="match status" value="1"/>
</dbReference>
<name>A0A974NWV3_9SPHN</name>
<dbReference type="InterPro" id="IPR036866">
    <property type="entry name" value="RibonucZ/Hydroxyglut_hydro"/>
</dbReference>
<accession>A0A974NWV3</accession>
<dbReference type="NCBIfam" id="NF033105">
    <property type="entry name" value="bla_subclass_B3"/>
    <property type="match status" value="1"/>
</dbReference>
<evidence type="ECO:0000313" key="4">
    <source>
        <dbReference type="Proteomes" id="UP000595894"/>
    </source>
</evidence>
<protein>
    <submittedName>
        <fullName evidence="3">Subclass B3 metallo-beta-lactamase</fullName>
    </submittedName>
</protein>
<dbReference type="InterPro" id="IPR050855">
    <property type="entry name" value="NDM-1-like"/>
</dbReference>
<feature type="signal peptide" evidence="1">
    <location>
        <begin position="1"/>
        <end position="21"/>
    </location>
</feature>
<proteinExistence type="predicted"/>
<sequence>MIGRIGLAIVAVAALAEPAVAKNPPAWTRPIAPFRVIGPIDYVGTEGLAAYLIHTSGGAILIDGTMEENAPVVARNIAARGVKLRDVKLILASHAHFDHVAAIAALRRMTGAKLVAGAGDRAALESGIPPGETSYGVIRFPAVPVDRAVRDGDRVTLGDVTLRAVSTPGHTPGCTSWSVRIVQNRRPLDVLFACSLTVAGNCLVGNRRYPGIVADFRKSFDRLGAMKADIVLPFHPESVDLLSRVASNTLIDRAVLPKMVRDARAAFATDFAKQRTAK</sequence>
<dbReference type="Gene3D" id="3.60.15.10">
    <property type="entry name" value="Ribonuclease Z/Hydroxyacylglutathione hydrolase-like"/>
    <property type="match status" value="1"/>
</dbReference>
<feature type="chain" id="PRO_5037630163" evidence="1">
    <location>
        <begin position="22"/>
        <end position="278"/>
    </location>
</feature>
<dbReference type="PANTHER" id="PTHR42951">
    <property type="entry name" value="METALLO-BETA-LACTAMASE DOMAIN-CONTAINING"/>
    <property type="match status" value="1"/>
</dbReference>
<keyword evidence="1" id="KW-0732">Signal</keyword>
<dbReference type="Proteomes" id="UP000595894">
    <property type="component" value="Chromosome"/>
</dbReference>
<evidence type="ECO:0000256" key="1">
    <source>
        <dbReference type="SAM" id="SignalP"/>
    </source>
</evidence>
<dbReference type="NCBIfam" id="NF012229">
    <property type="entry name" value="bla_class_B_core"/>
    <property type="match status" value="1"/>
</dbReference>
<gene>
    <name evidence="3" type="primary">bla</name>
    <name evidence="3" type="ORF">H5J25_06140</name>
</gene>
<dbReference type="SUPFAM" id="SSF56281">
    <property type="entry name" value="Metallo-hydrolase/oxidoreductase"/>
    <property type="match status" value="1"/>
</dbReference>
<keyword evidence="4" id="KW-1185">Reference proteome</keyword>
<reference evidence="4" key="1">
    <citation type="submission" date="2020-09" db="EMBL/GenBank/DDBJ databases">
        <title>Sphingomonas sp., a new species isolated from pork steak.</title>
        <authorList>
            <person name="Heidler von Heilborn D."/>
        </authorList>
    </citation>
    <scope>NUCLEOTIDE SEQUENCE [LARGE SCALE GENOMIC DNA]</scope>
</reference>
<feature type="domain" description="Metallo-beta-lactamase" evidence="2">
    <location>
        <begin position="47"/>
        <end position="235"/>
    </location>
</feature>
<dbReference type="EMBL" id="CP061035">
    <property type="protein sequence ID" value="QQV78262.1"/>
    <property type="molecule type" value="Genomic_DNA"/>
</dbReference>
<dbReference type="AlphaFoldDB" id="A0A974NWV3"/>
<dbReference type="SMART" id="SM00849">
    <property type="entry name" value="Lactamase_B"/>
    <property type="match status" value="1"/>
</dbReference>
<dbReference type="Pfam" id="PF00753">
    <property type="entry name" value="Lactamase_B"/>
    <property type="match status" value="1"/>
</dbReference>
<dbReference type="InterPro" id="IPR001279">
    <property type="entry name" value="Metallo-B-lactamas"/>
</dbReference>
<dbReference type="KEGG" id="sari:H5J25_06140"/>
<evidence type="ECO:0000313" key="3">
    <source>
        <dbReference type="EMBL" id="QQV78262.1"/>
    </source>
</evidence>
<dbReference type="RefSeq" id="WP_202095183.1">
    <property type="nucleotide sequence ID" value="NZ_CP061035.1"/>
</dbReference>
<organism evidence="3 4">
    <name type="scientific">Sphingomonas aliaeris</name>
    <dbReference type="NCBI Taxonomy" id="2759526"/>
    <lineage>
        <taxon>Bacteria</taxon>
        <taxon>Pseudomonadati</taxon>
        <taxon>Pseudomonadota</taxon>
        <taxon>Alphaproteobacteria</taxon>
        <taxon>Sphingomonadales</taxon>
        <taxon>Sphingomonadaceae</taxon>
        <taxon>Sphingomonas</taxon>
    </lineage>
</organism>
<evidence type="ECO:0000259" key="2">
    <source>
        <dbReference type="SMART" id="SM00849"/>
    </source>
</evidence>